<reference evidence="1 2" key="1">
    <citation type="submission" date="2011-02" db="EMBL/GenBank/DDBJ databases">
        <authorList>
            <person name="Weinstock G."/>
            <person name="Sodergren E."/>
            <person name="Clifton S."/>
            <person name="Fulton L."/>
            <person name="Fulton B."/>
            <person name="Courtney L."/>
            <person name="Fronick C."/>
            <person name="Harrison M."/>
            <person name="Strong C."/>
            <person name="Farmer C."/>
            <person name="Delahaunty K."/>
            <person name="Markovic C."/>
            <person name="Hall O."/>
            <person name="Minx P."/>
            <person name="Tomlinson C."/>
            <person name="Mitreva M."/>
            <person name="Hou S."/>
            <person name="Chen J."/>
            <person name="Wollam A."/>
            <person name="Pepin K.H."/>
            <person name="Johnson M."/>
            <person name="Bhonagiri V."/>
            <person name="Zhang X."/>
            <person name="Suruliraj S."/>
            <person name="Warren W."/>
            <person name="Chinwalla A."/>
            <person name="Mardis E.R."/>
            <person name="Wilson R.K."/>
        </authorList>
    </citation>
    <scope>NUCLEOTIDE SEQUENCE [LARGE SCALE GENOMIC DNA]</scope>
    <source>
        <strain evidence="1 2">YIT 12056</strain>
    </source>
</reference>
<comment type="caution">
    <text evidence="1">The sequence shown here is derived from an EMBL/GenBank/DDBJ whole genome shotgun (WGS) entry which is preliminary data.</text>
</comment>
<gene>
    <name evidence="1" type="ORF">HMPREF9445_00160</name>
</gene>
<sequence>MNFDNIDKTEIFDAFLGKYRDKIDLNSTISVYNSDCQGGNIVQQLESTNNDSPYICDVENFEIMRSESICSACNFTQKEEFALIAHELGHLNIKLNDIECNDTQDEECKADDYAVKLGLKSELKSALSKMLTFCSDDWLKTLEISDYESDLEKRITRL</sequence>
<dbReference type="EMBL" id="AFBM01000002">
    <property type="protein sequence ID" value="EGF54931.1"/>
    <property type="molecule type" value="Genomic_DNA"/>
</dbReference>
<keyword evidence="2" id="KW-1185">Reference proteome</keyword>
<proteinExistence type="predicted"/>
<evidence type="ECO:0000313" key="1">
    <source>
        <dbReference type="EMBL" id="EGF54931.1"/>
    </source>
</evidence>
<protein>
    <recommendedName>
        <fullName evidence="3">IrrE N-terminal-like domain-containing protein</fullName>
    </recommendedName>
</protein>
<evidence type="ECO:0008006" key="3">
    <source>
        <dbReference type="Google" id="ProtNLM"/>
    </source>
</evidence>
<organism evidence="1 2">
    <name type="scientific">Bacteroides clarus YIT 12056</name>
    <dbReference type="NCBI Taxonomy" id="762984"/>
    <lineage>
        <taxon>Bacteria</taxon>
        <taxon>Pseudomonadati</taxon>
        <taxon>Bacteroidota</taxon>
        <taxon>Bacteroidia</taxon>
        <taxon>Bacteroidales</taxon>
        <taxon>Bacteroidaceae</taxon>
        <taxon>Bacteroides</taxon>
    </lineage>
</organism>
<dbReference type="RefSeq" id="WP_009120374.1">
    <property type="nucleotide sequence ID" value="NZ_FQWK01000010.1"/>
</dbReference>
<accession>A0ABP2KWX9</accession>
<dbReference type="Proteomes" id="UP000010321">
    <property type="component" value="Unassembled WGS sequence"/>
</dbReference>
<name>A0ABP2KWX9_9BACE</name>
<evidence type="ECO:0000313" key="2">
    <source>
        <dbReference type="Proteomes" id="UP000010321"/>
    </source>
</evidence>